<dbReference type="PANTHER" id="PTHR23513">
    <property type="entry name" value="INTEGRAL MEMBRANE EFFLUX PROTEIN-RELATED"/>
    <property type="match status" value="1"/>
</dbReference>
<dbReference type="SUPFAM" id="SSF103473">
    <property type="entry name" value="MFS general substrate transporter"/>
    <property type="match status" value="1"/>
</dbReference>
<evidence type="ECO:0000313" key="8">
    <source>
        <dbReference type="EMBL" id="MFD2214618.1"/>
    </source>
</evidence>
<accession>A0ABW5BWT5</accession>
<gene>
    <name evidence="8" type="ORF">ACFSKK_13075</name>
</gene>
<proteinExistence type="predicted"/>
<feature type="transmembrane region" description="Helical" evidence="7">
    <location>
        <begin position="345"/>
        <end position="367"/>
    </location>
</feature>
<evidence type="ECO:0000256" key="3">
    <source>
        <dbReference type="ARBA" id="ARBA00022475"/>
    </source>
</evidence>
<evidence type="ECO:0000256" key="2">
    <source>
        <dbReference type="ARBA" id="ARBA00022448"/>
    </source>
</evidence>
<feature type="transmembrane region" description="Helical" evidence="7">
    <location>
        <begin position="256"/>
        <end position="277"/>
    </location>
</feature>
<keyword evidence="3" id="KW-1003">Cell membrane</keyword>
<keyword evidence="9" id="KW-1185">Reference proteome</keyword>
<dbReference type="CDD" id="cd06173">
    <property type="entry name" value="MFS_MefA_like"/>
    <property type="match status" value="1"/>
</dbReference>
<dbReference type="PANTHER" id="PTHR23513:SF19">
    <property type="entry name" value="MAJOR FACILITATOR SUPERFAMILY (MFS) PROFILE DOMAIN-CONTAINING PROTEIN"/>
    <property type="match status" value="1"/>
</dbReference>
<sequence length="400" mass="44399">MGTTSFRHLWLGQLLANSGDVFYIVGLMAIIHEQTGSAMYLAVVPFIITVAKFSSGFIAPLLLDQYRLKSLLVFSQLAKTLLLFTMQMVTITFSWNLVITFVLVFCISFLDGWATPARNAMLPRLVHRDDLIKANSFVATLDQTVQLGGWASGGILVALIGGNQMIWLTLCLFVISTFFMRLLKDDTEQIGEEDNTTVQSKWQSLKEGWLFIWKVPSIRSIHLIYVFEYFASAVWIAAILYVYVEEILGKDQSWWGYINATFFLGLVIGGLFAVKFAKVVDLHLPYVIIISSFVICLGTLTFGLNSSPIAALFLSALCGFLEQVKSISLQTSLQRAASIHQLPKIYAAQGALLSLVFAVSSVIFGFLTELYSVSFSFIIAALLLFSSGIYSTIKKKLLSS</sequence>
<feature type="transmembrane region" description="Helical" evidence="7">
    <location>
        <begin position="223"/>
        <end position="244"/>
    </location>
</feature>
<evidence type="ECO:0000256" key="7">
    <source>
        <dbReference type="SAM" id="Phobius"/>
    </source>
</evidence>
<dbReference type="EMBL" id="JBHUIK010000002">
    <property type="protein sequence ID" value="MFD2214618.1"/>
    <property type="molecule type" value="Genomic_DNA"/>
</dbReference>
<comment type="subcellular location">
    <subcellularLocation>
        <location evidence="1">Cell membrane</location>
        <topology evidence="1">Multi-pass membrane protein</topology>
    </subcellularLocation>
</comment>
<keyword evidence="5 7" id="KW-1133">Transmembrane helix</keyword>
<keyword evidence="4 7" id="KW-0812">Transmembrane</keyword>
<protein>
    <submittedName>
        <fullName evidence="8">MFS transporter</fullName>
    </submittedName>
</protein>
<reference evidence="9" key="1">
    <citation type="journal article" date="2019" name="Int. J. Syst. Evol. Microbiol.">
        <title>The Global Catalogue of Microorganisms (GCM) 10K type strain sequencing project: providing services to taxonomists for standard genome sequencing and annotation.</title>
        <authorList>
            <consortium name="The Broad Institute Genomics Platform"/>
            <consortium name="The Broad Institute Genome Sequencing Center for Infectious Disease"/>
            <person name="Wu L."/>
            <person name="Ma J."/>
        </authorList>
    </citation>
    <scope>NUCLEOTIDE SEQUENCE [LARGE SCALE GENOMIC DNA]</scope>
    <source>
        <strain evidence="9">CGMCC 1.15474</strain>
    </source>
</reference>
<dbReference type="Gene3D" id="1.20.1250.20">
    <property type="entry name" value="MFS general substrate transporter like domains"/>
    <property type="match status" value="1"/>
</dbReference>
<evidence type="ECO:0000256" key="5">
    <source>
        <dbReference type="ARBA" id="ARBA00022989"/>
    </source>
</evidence>
<organism evidence="8 9">
    <name type="scientific">Metabacillus endolithicus</name>
    <dbReference type="NCBI Taxonomy" id="1535204"/>
    <lineage>
        <taxon>Bacteria</taxon>
        <taxon>Bacillati</taxon>
        <taxon>Bacillota</taxon>
        <taxon>Bacilli</taxon>
        <taxon>Bacillales</taxon>
        <taxon>Bacillaceae</taxon>
        <taxon>Metabacillus</taxon>
    </lineage>
</organism>
<dbReference type="Proteomes" id="UP001597318">
    <property type="component" value="Unassembled WGS sequence"/>
</dbReference>
<evidence type="ECO:0000313" key="9">
    <source>
        <dbReference type="Proteomes" id="UP001597318"/>
    </source>
</evidence>
<keyword evidence="6 7" id="KW-0472">Membrane</keyword>
<dbReference type="InterPro" id="IPR010290">
    <property type="entry name" value="TM_effector"/>
</dbReference>
<name>A0ABW5BWT5_9BACI</name>
<feature type="transmembrane region" description="Helical" evidence="7">
    <location>
        <begin position="373"/>
        <end position="393"/>
    </location>
</feature>
<evidence type="ECO:0000256" key="4">
    <source>
        <dbReference type="ARBA" id="ARBA00022692"/>
    </source>
</evidence>
<evidence type="ECO:0000256" key="1">
    <source>
        <dbReference type="ARBA" id="ARBA00004651"/>
    </source>
</evidence>
<feature type="transmembrane region" description="Helical" evidence="7">
    <location>
        <begin position="95"/>
        <end position="115"/>
    </location>
</feature>
<evidence type="ECO:0000256" key="6">
    <source>
        <dbReference type="ARBA" id="ARBA00023136"/>
    </source>
</evidence>
<feature type="transmembrane region" description="Helical" evidence="7">
    <location>
        <begin position="284"/>
        <end position="302"/>
    </location>
</feature>
<feature type="transmembrane region" description="Helical" evidence="7">
    <location>
        <begin position="38"/>
        <end position="63"/>
    </location>
</feature>
<comment type="caution">
    <text evidence="8">The sequence shown here is derived from an EMBL/GenBank/DDBJ whole genome shotgun (WGS) entry which is preliminary data.</text>
</comment>
<dbReference type="Pfam" id="PF05977">
    <property type="entry name" value="MFS_3"/>
    <property type="match status" value="1"/>
</dbReference>
<dbReference type="InterPro" id="IPR036259">
    <property type="entry name" value="MFS_trans_sf"/>
</dbReference>
<keyword evidence="2" id="KW-0813">Transport</keyword>
<dbReference type="RefSeq" id="WP_379051917.1">
    <property type="nucleotide sequence ID" value="NZ_JBHUIK010000002.1"/>
</dbReference>
<feature type="transmembrane region" description="Helical" evidence="7">
    <location>
        <begin position="165"/>
        <end position="183"/>
    </location>
</feature>
<feature type="transmembrane region" description="Helical" evidence="7">
    <location>
        <begin position="9"/>
        <end position="32"/>
    </location>
</feature>